<dbReference type="Proteomes" id="UP000444721">
    <property type="component" value="Unassembled WGS sequence"/>
</dbReference>
<comment type="caution">
    <text evidence="3">The sequence shown here is derived from an EMBL/GenBank/DDBJ whole genome shotgun (WGS) entry which is preliminary data.</text>
</comment>
<dbReference type="PANTHER" id="PTHR47026:SF2">
    <property type="entry name" value="FLAGELLAR ASSOCIATED PROTEIN"/>
    <property type="match status" value="1"/>
</dbReference>
<feature type="compositionally biased region" description="Polar residues" evidence="2">
    <location>
        <begin position="1"/>
        <end position="16"/>
    </location>
</feature>
<keyword evidence="1" id="KW-0175">Coiled coil</keyword>
<dbReference type="EMBL" id="VFQX01000037">
    <property type="protein sequence ID" value="KAF0976659.1"/>
    <property type="molecule type" value="Genomic_DNA"/>
</dbReference>
<dbReference type="GeneID" id="68111776"/>
<dbReference type="OMA" id="WLIVENQ"/>
<evidence type="ECO:0000313" key="3">
    <source>
        <dbReference type="EMBL" id="KAF0976659.1"/>
    </source>
</evidence>
<evidence type="ECO:0000256" key="2">
    <source>
        <dbReference type="SAM" id="MobiDB-lite"/>
    </source>
</evidence>
<feature type="region of interest" description="Disordered" evidence="2">
    <location>
        <begin position="100"/>
        <end position="123"/>
    </location>
</feature>
<keyword evidence="4" id="KW-1185">Reference proteome</keyword>
<sequence length="479" mass="55552">MDVPLSSFSSNGTSPQEGVLKEEPERTSTNGWMAKLENDPSLWNDHQDIADIINNKVSMDDIEMSEEERIEKLKKEIALLSGSIKEQELKTKTVSQTFGPVQGNNKFTSPSTNGSFSSPPQAKANTLITSSPALTMDDLADSPLFVKVSSPSSEKKAPQASNVDKSYQDFLFTKNQLSLVVEELEEQRLVLEEEGYFTQAEQVHEKIKEIYKKEASKIETSFVNVVNALKLELVSVMSMEMDAFEQVWKQKTAQFEGQAKELLRSCEQRQNDELKKTEQVMRQQMHIHKPKFSKTVLEQRARILTLVRTKNYKQAEMLKNQLIPLELKEIEKFEKHQEEKLKKKLSYVESRHKMEMDVLTQRIMSGRRELENIKRKDLNAITQQQTVIIQEFENKYKKALSQIKQFINKLEGVVSTKRRTTSNFFDTLPREIETFKTTYCNLLEQLKDDFKRNYPQEEKLEESTKLSTENKWLIVENQL</sequence>
<reference evidence="3 4" key="1">
    <citation type="journal article" date="2019" name="Sci. Rep.">
        <title>Nanopore sequencing improves the draft genome of the human pathogenic amoeba Naegleria fowleri.</title>
        <authorList>
            <person name="Liechti N."/>
            <person name="Schurch N."/>
            <person name="Bruggmann R."/>
            <person name="Wittwer M."/>
        </authorList>
    </citation>
    <scope>NUCLEOTIDE SEQUENCE [LARGE SCALE GENOMIC DNA]</scope>
    <source>
        <strain evidence="3 4">ATCC 30894</strain>
    </source>
</reference>
<dbReference type="PANTHER" id="PTHR47026">
    <property type="entry name" value="PIGMENTOSA GTPASE REGULATOR-LIKE PROTEIN, PUTATIVE-RELATED"/>
    <property type="match status" value="1"/>
</dbReference>
<evidence type="ECO:0000313" key="4">
    <source>
        <dbReference type="Proteomes" id="UP000444721"/>
    </source>
</evidence>
<dbReference type="OrthoDB" id="10384556at2759"/>
<gene>
    <name evidence="3" type="ORF">FDP41_004558</name>
</gene>
<dbReference type="RefSeq" id="XP_044561372.1">
    <property type="nucleotide sequence ID" value="XM_044707985.1"/>
</dbReference>
<dbReference type="VEuPathDB" id="AmoebaDB:FDP41_004558"/>
<dbReference type="VEuPathDB" id="AmoebaDB:NfTy_082660"/>
<feature type="region of interest" description="Disordered" evidence="2">
    <location>
        <begin position="1"/>
        <end position="39"/>
    </location>
</feature>
<accession>A0A6A5BUR3</accession>
<organism evidence="3 4">
    <name type="scientific">Naegleria fowleri</name>
    <name type="common">Brain eating amoeba</name>
    <dbReference type="NCBI Taxonomy" id="5763"/>
    <lineage>
        <taxon>Eukaryota</taxon>
        <taxon>Discoba</taxon>
        <taxon>Heterolobosea</taxon>
        <taxon>Tetramitia</taxon>
        <taxon>Eutetramitia</taxon>
        <taxon>Vahlkampfiidae</taxon>
        <taxon>Naegleria</taxon>
    </lineage>
</organism>
<proteinExistence type="predicted"/>
<evidence type="ECO:0000256" key="1">
    <source>
        <dbReference type="SAM" id="Coils"/>
    </source>
</evidence>
<dbReference type="AlphaFoldDB" id="A0A6A5BUR3"/>
<feature type="coiled-coil region" evidence="1">
    <location>
        <begin position="356"/>
        <end position="409"/>
    </location>
</feature>
<name>A0A6A5BUR3_NAEFO</name>
<dbReference type="VEuPathDB" id="AmoebaDB:NF0114840"/>
<protein>
    <submittedName>
        <fullName evidence="3">Uncharacterized protein</fullName>
    </submittedName>
</protein>